<evidence type="ECO:0000313" key="2">
    <source>
        <dbReference type="Proteomes" id="UP001060215"/>
    </source>
</evidence>
<protein>
    <submittedName>
        <fullName evidence="1">T-complex protein 1 subunit theta</fullName>
    </submittedName>
</protein>
<name>A0ACC0ITY7_9ERIC</name>
<proteinExistence type="predicted"/>
<keyword evidence="2" id="KW-1185">Reference proteome</keyword>
<dbReference type="EMBL" id="CM045760">
    <property type="protein sequence ID" value="KAI8028380.1"/>
    <property type="molecule type" value="Genomic_DNA"/>
</dbReference>
<organism evidence="1 2">
    <name type="scientific">Camellia lanceoleosa</name>
    <dbReference type="NCBI Taxonomy" id="1840588"/>
    <lineage>
        <taxon>Eukaryota</taxon>
        <taxon>Viridiplantae</taxon>
        <taxon>Streptophyta</taxon>
        <taxon>Embryophyta</taxon>
        <taxon>Tracheophyta</taxon>
        <taxon>Spermatophyta</taxon>
        <taxon>Magnoliopsida</taxon>
        <taxon>eudicotyledons</taxon>
        <taxon>Gunneridae</taxon>
        <taxon>Pentapetalae</taxon>
        <taxon>asterids</taxon>
        <taxon>Ericales</taxon>
        <taxon>Theaceae</taxon>
        <taxon>Camellia</taxon>
    </lineage>
</organism>
<evidence type="ECO:0000313" key="1">
    <source>
        <dbReference type="EMBL" id="KAI8028380.1"/>
    </source>
</evidence>
<comment type="caution">
    <text evidence="1">The sequence shown here is derived from an EMBL/GenBank/DDBJ whole genome shotgun (WGS) entry which is preliminary data.</text>
</comment>
<accession>A0ACC0ITY7</accession>
<dbReference type="Proteomes" id="UP001060215">
    <property type="component" value="Chromosome 3"/>
</dbReference>
<sequence length="585" mass="65406">MPYWVRLEIRECSMLMTSLPRTSVANKLALNGCNGVELRWQDVSSLVKLEISNMPSLKELTPELHMLTNLQELIIGNCPTLLSFPNTRLPLMLTSLEVERCEALDSLNVCLYTCLQKLRIENCSSLLSFAIGVLPITLNSIHISKCAKLVFSVLEEMKCCNSSLEELTLHSCGTLRSLPLGFFTKLQYLNITNFEILSIPNGHGLKISTSLESVEINECNSMVSCLQEALHAPNLKTFWVSNCKMLKLLPEGMHSHLPSLESLSIWNCPEIESFPEGGLPSNLRLLGIGGCKKLVDCRREWGLQRLPCLTEFTFGGSKYEEEDDVVESFLEEGLLPPTLTSLSITNLQNLKSINYQSFQHLTCLKELRLFHCPQLQSLPGEGLLAFLSTLQIEKCPLLKPRCERDKACFTNLIHNKLIHRLMVLKISSKFELRRFCRTIGDVSLLKLGPPNPDDLGYVDSVSMEEIGGVRVTIVRNEEGGNSVCTVVQRESSDSILDDLERAVDDGVNTYNETGLDQYVIAKFAESFEMVPKTLAENAGLNAMEIISSLYAKHIFGNTKVGIDLEEGVCKDVSPMNIWDLHVTKL</sequence>
<reference evidence="1 2" key="1">
    <citation type="journal article" date="2022" name="Plant J.">
        <title>Chromosome-level genome of Camellia lanceoleosa provides a valuable resource for understanding genome evolution and self-incompatibility.</title>
        <authorList>
            <person name="Gong W."/>
            <person name="Xiao S."/>
            <person name="Wang L."/>
            <person name="Liao Z."/>
            <person name="Chang Y."/>
            <person name="Mo W."/>
            <person name="Hu G."/>
            <person name="Li W."/>
            <person name="Zhao G."/>
            <person name="Zhu H."/>
            <person name="Hu X."/>
            <person name="Ji K."/>
            <person name="Xiang X."/>
            <person name="Song Q."/>
            <person name="Yuan D."/>
            <person name="Jin S."/>
            <person name="Zhang L."/>
        </authorList>
    </citation>
    <scope>NUCLEOTIDE SEQUENCE [LARGE SCALE GENOMIC DNA]</scope>
    <source>
        <strain evidence="1">SQ_2022a</strain>
    </source>
</reference>
<gene>
    <name evidence="1" type="ORF">LOK49_LG02G01346</name>
</gene>